<reference evidence="2" key="1">
    <citation type="journal article" date="2020" name="mSystems">
        <title>Genome- and Community-Level Interaction Insights into Carbon Utilization and Element Cycling Functions of Hydrothermarchaeota in Hydrothermal Sediment.</title>
        <authorList>
            <person name="Zhou Z."/>
            <person name="Liu Y."/>
            <person name="Xu W."/>
            <person name="Pan J."/>
            <person name="Luo Z.H."/>
            <person name="Li M."/>
        </authorList>
    </citation>
    <scope>NUCLEOTIDE SEQUENCE [LARGE SCALE GENOMIC DNA]</scope>
    <source>
        <strain evidence="2">SpSt-757</strain>
    </source>
</reference>
<comment type="caution">
    <text evidence="2">The sequence shown here is derived from an EMBL/GenBank/DDBJ whole genome shotgun (WGS) entry which is preliminary data.</text>
</comment>
<sequence>MENKEEFFVYTDGGAVNNPGPAGIGVVIKNKTQDLKIKTLHQISKYIGEATNNQAEYRAVIEALSWIKSEIEKRKTAADIRFFLDSELVVNQLNLKYKVKNSELQPLFLKVHNLVVSLGNTSTVRFQYIPREQNKEADKLVKKATKEGYGG</sequence>
<gene>
    <name evidence="2" type="ORF">ENV41_00335</name>
</gene>
<dbReference type="Pfam" id="PF13456">
    <property type="entry name" value="RVT_3"/>
    <property type="match status" value="1"/>
</dbReference>
<dbReference type="InterPro" id="IPR012337">
    <property type="entry name" value="RNaseH-like_sf"/>
</dbReference>
<proteinExistence type="predicted"/>
<dbReference type="EMBL" id="DTGG01000015">
    <property type="protein sequence ID" value="HFZ08567.1"/>
    <property type="molecule type" value="Genomic_DNA"/>
</dbReference>
<dbReference type="CDD" id="cd09279">
    <property type="entry name" value="RNase_HI_like"/>
    <property type="match status" value="1"/>
</dbReference>
<dbReference type="PANTHER" id="PTHR46387">
    <property type="entry name" value="POLYNUCLEOTIDYL TRANSFERASE, RIBONUCLEASE H-LIKE SUPERFAMILY PROTEIN"/>
    <property type="match status" value="1"/>
</dbReference>
<organism evidence="2">
    <name type="scientific">candidate division CPR3 bacterium</name>
    <dbReference type="NCBI Taxonomy" id="2268181"/>
    <lineage>
        <taxon>Bacteria</taxon>
        <taxon>Bacteria division CPR3</taxon>
    </lineage>
</organism>
<dbReference type="Gene3D" id="3.30.420.10">
    <property type="entry name" value="Ribonuclease H-like superfamily/Ribonuclease H"/>
    <property type="match status" value="1"/>
</dbReference>
<dbReference type="SUPFAM" id="SSF53098">
    <property type="entry name" value="Ribonuclease H-like"/>
    <property type="match status" value="1"/>
</dbReference>
<name>A0A7V3J8Z0_UNCC3</name>
<dbReference type="PROSITE" id="PS50879">
    <property type="entry name" value="RNASE_H_1"/>
    <property type="match status" value="1"/>
</dbReference>
<dbReference type="AlphaFoldDB" id="A0A7V3J8Z0"/>
<evidence type="ECO:0000313" key="2">
    <source>
        <dbReference type="EMBL" id="HFZ08567.1"/>
    </source>
</evidence>
<protein>
    <submittedName>
        <fullName evidence="2">Ribonuclease HI family protein</fullName>
    </submittedName>
</protein>
<feature type="domain" description="RNase H type-1" evidence="1">
    <location>
        <begin position="3"/>
        <end position="146"/>
    </location>
</feature>
<dbReference type="GO" id="GO:0003676">
    <property type="term" value="F:nucleic acid binding"/>
    <property type="evidence" value="ECO:0007669"/>
    <property type="project" value="InterPro"/>
</dbReference>
<dbReference type="PANTHER" id="PTHR46387:SF2">
    <property type="entry name" value="RIBONUCLEASE HI"/>
    <property type="match status" value="1"/>
</dbReference>
<evidence type="ECO:0000259" key="1">
    <source>
        <dbReference type="PROSITE" id="PS50879"/>
    </source>
</evidence>
<dbReference type="InterPro" id="IPR002156">
    <property type="entry name" value="RNaseH_domain"/>
</dbReference>
<dbReference type="InterPro" id="IPR036397">
    <property type="entry name" value="RNaseH_sf"/>
</dbReference>
<accession>A0A7V3J8Z0</accession>
<dbReference type="GO" id="GO:0004523">
    <property type="term" value="F:RNA-DNA hybrid ribonuclease activity"/>
    <property type="evidence" value="ECO:0007669"/>
    <property type="project" value="InterPro"/>
</dbReference>